<feature type="compositionally biased region" description="Basic and acidic residues" evidence="7">
    <location>
        <begin position="260"/>
        <end position="270"/>
    </location>
</feature>
<dbReference type="InParanoid" id="B8C6C7"/>
<evidence type="ECO:0000256" key="5">
    <source>
        <dbReference type="ARBA" id="ARBA00023242"/>
    </source>
</evidence>
<evidence type="ECO:0000313" key="8">
    <source>
        <dbReference type="EMBL" id="EED90783.1"/>
    </source>
</evidence>
<accession>B8C6C7</accession>
<feature type="compositionally biased region" description="Basic and acidic residues" evidence="7">
    <location>
        <begin position="136"/>
        <end position="147"/>
    </location>
</feature>
<proteinExistence type="inferred from homology"/>
<feature type="compositionally biased region" description="Low complexity" evidence="7">
    <location>
        <begin position="152"/>
        <end position="165"/>
    </location>
</feature>
<dbReference type="STRING" id="35128.B8C6C7"/>
<keyword evidence="3 6" id="KW-0010">Activator</keyword>
<comment type="similarity">
    <text evidence="6">Belongs to the Mediator complex subunit 21 family.</text>
</comment>
<dbReference type="PANTHER" id="PTHR13381">
    <property type="entry name" value="RNA POLYMERASE II HOLOENZYME COMPONENT SRB7"/>
    <property type="match status" value="1"/>
</dbReference>
<evidence type="ECO:0000256" key="6">
    <source>
        <dbReference type="RuleBase" id="RU366036"/>
    </source>
</evidence>
<dbReference type="InterPro" id="IPR021384">
    <property type="entry name" value="Mediator_Med21"/>
</dbReference>
<feature type="region of interest" description="Disordered" evidence="7">
    <location>
        <begin position="254"/>
        <end position="279"/>
    </location>
</feature>
<evidence type="ECO:0000256" key="1">
    <source>
        <dbReference type="ARBA" id="ARBA00004123"/>
    </source>
</evidence>
<sequence length="385" mass="42926">MTPNQQPQPPPTTTQCTKIDPITAVQDSIDSLALSLFEALRGVRDAVAPSGAANNDSAADNATAEEGITCDNTSNEILKQILPEGVEIPHEYLSRAFDLLEPDYNAFVLAYLNGDKYAQELVDGFMEMERVEDARKKKVEEEKKDTAAKAVTSSDTTMTTSTTADDGSKQDANDEPNIEIGEVGYTFRKQFDAGWCDGKVIEIKPLTTDGHDRRVLYTDGDMEDLSLENLKELAKLDPNFNDQKMKKPRLSIKLKLKSASSRETKKKEENEPPSPSPIKIKLPQTQEQYANLLHQHENKRDIQITQHLAQDILTKSKAVDNLVAKLPGMGRTRDDQMKLIEELMEKNHVVAREVEEAYDLALARREEVQVALDESTSLALGVEQL</sequence>
<dbReference type="Pfam" id="PF11221">
    <property type="entry name" value="Med21"/>
    <property type="match status" value="1"/>
</dbReference>
<feature type="region of interest" description="Disordered" evidence="7">
    <location>
        <begin position="136"/>
        <end position="178"/>
    </location>
</feature>
<evidence type="ECO:0000256" key="2">
    <source>
        <dbReference type="ARBA" id="ARBA00023015"/>
    </source>
</evidence>
<comment type="subunit">
    <text evidence="6">Component of the Mediator complex.</text>
</comment>
<dbReference type="KEGG" id="tps:THAPSDRAFT_7370"/>
<dbReference type="PaxDb" id="35128-Thaps7370"/>
<evidence type="ECO:0000313" key="9">
    <source>
        <dbReference type="Proteomes" id="UP000001449"/>
    </source>
</evidence>
<dbReference type="HOGENOM" id="CLU_718660_0_0_1"/>
<comment type="function">
    <text evidence="6">Component of the Mediator complex, a coactivator involved in the regulated transcription of nearly all RNA polymerase II-dependent genes. Mediator functions as a bridge to convey information from gene-specific regulatory proteins to the basal RNA polymerase II transcription machinery. Mediator is recruited to promoters by direct interactions with regulatory proteins and serves as a scaffold for the assembly of a functional preinitiation complex with RNA polymerase II and the general transcription factors.</text>
</comment>
<dbReference type="GO" id="GO:0003712">
    <property type="term" value="F:transcription coregulator activity"/>
    <property type="evidence" value="ECO:0000318"/>
    <property type="project" value="GO_Central"/>
</dbReference>
<dbReference type="SUPFAM" id="SSF140718">
    <property type="entry name" value="Mediator hinge subcomplex-like"/>
    <property type="match status" value="1"/>
</dbReference>
<name>B8C6C7_THAPS</name>
<gene>
    <name evidence="8" type="ORF">THAPSDRAFT_7370</name>
</gene>
<dbReference type="InterPro" id="IPR037212">
    <property type="entry name" value="Med7/Med21-like"/>
</dbReference>
<comment type="subcellular location">
    <subcellularLocation>
        <location evidence="1 6">Nucleus</location>
    </subcellularLocation>
</comment>
<keyword evidence="9" id="KW-1185">Reference proteome</keyword>
<dbReference type="Proteomes" id="UP000001449">
    <property type="component" value="Chromosome 8"/>
</dbReference>
<reference evidence="8 9" key="2">
    <citation type="journal article" date="2008" name="Nature">
        <title>The Phaeodactylum genome reveals the evolutionary history of diatom genomes.</title>
        <authorList>
            <person name="Bowler C."/>
            <person name="Allen A.E."/>
            <person name="Badger J.H."/>
            <person name="Grimwood J."/>
            <person name="Jabbari K."/>
            <person name="Kuo A."/>
            <person name="Maheswari U."/>
            <person name="Martens C."/>
            <person name="Maumus F."/>
            <person name="Otillar R.P."/>
            <person name="Rayko E."/>
            <person name="Salamov A."/>
            <person name="Vandepoele K."/>
            <person name="Beszteri B."/>
            <person name="Gruber A."/>
            <person name="Heijde M."/>
            <person name="Katinka M."/>
            <person name="Mock T."/>
            <person name="Valentin K."/>
            <person name="Verret F."/>
            <person name="Berges J.A."/>
            <person name="Brownlee C."/>
            <person name="Cadoret J.P."/>
            <person name="Chiovitti A."/>
            <person name="Choi C.J."/>
            <person name="Coesel S."/>
            <person name="De Martino A."/>
            <person name="Detter J.C."/>
            <person name="Durkin C."/>
            <person name="Falciatore A."/>
            <person name="Fournet J."/>
            <person name="Haruta M."/>
            <person name="Huysman M.J."/>
            <person name="Jenkins B.D."/>
            <person name="Jiroutova K."/>
            <person name="Jorgensen R.E."/>
            <person name="Joubert Y."/>
            <person name="Kaplan A."/>
            <person name="Kroger N."/>
            <person name="Kroth P.G."/>
            <person name="La Roche J."/>
            <person name="Lindquist E."/>
            <person name="Lommer M."/>
            <person name="Martin-Jezequel V."/>
            <person name="Lopez P.J."/>
            <person name="Lucas S."/>
            <person name="Mangogna M."/>
            <person name="McGinnis K."/>
            <person name="Medlin L.K."/>
            <person name="Montsant A."/>
            <person name="Oudot-Le Secq M.P."/>
            <person name="Napoli C."/>
            <person name="Obornik M."/>
            <person name="Parker M.S."/>
            <person name="Petit J.L."/>
            <person name="Porcel B.M."/>
            <person name="Poulsen N."/>
            <person name="Robison M."/>
            <person name="Rychlewski L."/>
            <person name="Rynearson T.A."/>
            <person name="Schmutz J."/>
            <person name="Shapiro H."/>
            <person name="Siaut M."/>
            <person name="Stanley M."/>
            <person name="Sussman M.R."/>
            <person name="Taylor A.R."/>
            <person name="Vardi A."/>
            <person name="von Dassow P."/>
            <person name="Vyverman W."/>
            <person name="Willis A."/>
            <person name="Wyrwicz L.S."/>
            <person name="Rokhsar D.S."/>
            <person name="Weissenbach J."/>
            <person name="Armbrust E.V."/>
            <person name="Green B.R."/>
            <person name="Van de Peer Y."/>
            <person name="Grigoriev I.V."/>
        </authorList>
    </citation>
    <scope>NUCLEOTIDE SEQUENCE [LARGE SCALE GENOMIC DNA]</scope>
    <source>
        <strain evidence="8 9">CCMP1335</strain>
    </source>
</reference>
<dbReference type="eggNOG" id="ENOG502QYTN">
    <property type="taxonomic scope" value="Eukaryota"/>
</dbReference>
<dbReference type="GeneID" id="7443439"/>
<keyword evidence="4 6" id="KW-0804">Transcription</keyword>
<dbReference type="RefSeq" id="XP_002291932.1">
    <property type="nucleotide sequence ID" value="XM_002291896.1"/>
</dbReference>
<evidence type="ECO:0000256" key="7">
    <source>
        <dbReference type="SAM" id="MobiDB-lite"/>
    </source>
</evidence>
<dbReference type="PANTHER" id="PTHR13381:SF0">
    <property type="entry name" value="MEDIATOR OF RNA POLYMERASE II TRANSCRIPTION SUBUNIT 21"/>
    <property type="match status" value="1"/>
</dbReference>
<dbReference type="GO" id="GO:0016592">
    <property type="term" value="C:mediator complex"/>
    <property type="evidence" value="ECO:0000318"/>
    <property type="project" value="GO_Central"/>
</dbReference>
<evidence type="ECO:0000256" key="4">
    <source>
        <dbReference type="ARBA" id="ARBA00023163"/>
    </source>
</evidence>
<keyword evidence="2 6" id="KW-0805">Transcription regulation</keyword>
<organism evidence="8 9">
    <name type="scientific">Thalassiosira pseudonana</name>
    <name type="common">Marine diatom</name>
    <name type="synonym">Cyclotella nana</name>
    <dbReference type="NCBI Taxonomy" id="35128"/>
    <lineage>
        <taxon>Eukaryota</taxon>
        <taxon>Sar</taxon>
        <taxon>Stramenopiles</taxon>
        <taxon>Ochrophyta</taxon>
        <taxon>Bacillariophyta</taxon>
        <taxon>Coscinodiscophyceae</taxon>
        <taxon>Thalassiosirophycidae</taxon>
        <taxon>Thalassiosirales</taxon>
        <taxon>Thalassiosiraceae</taxon>
        <taxon>Thalassiosira</taxon>
    </lineage>
</organism>
<dbReference type="Gene3D" id="6.10.280.10">
    <property type="entry name" value="Mediator complex, subunit Med21"/>
    <property type="match status" value="1"/>
</dbReference>
<reference evidence="8 9" key="1">
    <citation type="journal article" date="2004" name="Science">
        <title>The genome of the diatom Thalassiosira pseudonana: ecology, evolution, and metabolism.</title>
        <authorList>
            <person name="Armbrust E.V."/>
            <person name="Berges J.A."/>
            <person name="Bowler C."/>
            <person name="Green B.R."/>
            <person name="Martinez D."/>
            <person name="Putnam N.H."/>
            <person name="Zhou S."/>
            <person name="Allen A.E."/>
            <person name="Apt K.E."/>
            <person name="Bechner M."/>
            <person name="Brzezinski M.A."/>
            <person name="Chaal B.K."/>
            <person name="Chiovitti A."/>
            <person name="Davis A.K."/>
            <person name="Demarest M.S."/>
            <person name="Detter J.C."/>
            <person name="Glavina T."/>
            <person name="Goodstein D."/>
            <person name="Hadi M.Z."/>
            <person name="Hellsten U."/>
            <person name="Hildebrand M."/>
            <person name="Jenkins B.D."/>
            <person name="Jurka J."/>
            <person name="Kapitonov V.V."/>
            <person name="Kroger N."/>
            <person name="Lau W.W."/>
            <person name="Lane T.W."/>
            <person name="Larimer F.W."/>
            <person name="Lippmeier J.C."/>
            <person name="Lucas S."/>
            <person name="Medina M."/>
            <person name="Montsant A."/>
            <person name="Obornik M."/>
            <person name="Parker M.S."/>
            <person name="Palenik B."/>
            <person name="Pazour G.J."/>
            <person name="Richardson P.M."/>
            <person name="Rynearson T.A."/>
            <person name="Saito M.A."/>
            <person name="Schwartz D.C."/>
            <person name="Thamatrakoln K."/>
            <person name="Valentin K."/>
            <person name="Vardi A."/>
            <person name="Wilkerson F.P."/>
            <person name="Rokhsar D.S."/>
        </authorList>
    </citation>
    <scope>NUCLEOTIDE SEQUENCE [LARGE SCALE GENOMIC DNA]</scope>
    <source>
        <strain evidence="8 9">CCMP1335</strain>
    </source>
</reference>
<evidence type="ECO:0000256" key="3">
    <source>
        <dbReference type="ARBA" id="ARBA00023159"/>
    </source>
</evidence>
<protein>
    <recommendedName>
        <fullName evidence="6">Mediator of RNA polymerase II transcription subunit 21</fullName>
    </recommendedName>
</protein>
<dbReference type="OMA" id="GFMEMER"/>
<keyword evidence="5 6" id="KW-0539">Nucleus</keyword>
<dbReference type="AlphaFoldDB" id="B8C6C7"/>
<dbReference type="EMBL" id="CM000644">
    <property type="protein sequence ID" value="EED90783.1"/>
    <property type="molecule type" value="Genomic_DNA"/>
</dbReference>
<dbReference type="GO" id="GO:0006357">
    <property type="term" value="P:regulation of transcription by RNA polymerase II"/>
    <property type="evidence" value="ECO:0000318"/>
    <property type="project" value="GO_Central"/>
</dbReference>